<accession>A0A848CX99</accession>
<organism evidence="2 3">
    <name type="scientific">Aneurinibacillus aneurinilyticus</name>
    <name type="common">Bacillus aneurinolyticus</name>
    <dbReference type="NCBI Taxonomy" id="1391"/>
    <lineage>
        <taxon>Bacteria</taxon>
        <taxon>Bacillati</taxon>
        <taxon>Bacillota</taxon>
        <taxon>Bacilli</taxon>
        <taxon>Bacillales</taxon>
        <taxon>Paenibacillaceae</taxon>
        <taxon>Aneurinibacillus group</taxon>
        <taxon>Aneurinibacillus</taxon>
    </lineage>
</organism>
<feature type="region of interest" description="Disordered" evidence="1">
    <location>
        <begin position="59"/>
        <end position="78"/>
    </location>
</feature>
<evidence type="ECO:0000313" key="3">
    <source>
        <dbReference type="Proteomes" id="UP000561326"/>
    </source>
</evidence>
<dbReference type="EMBL" id="JABAGO010000030">
    <property type="protein sequence ID" value="NME99551.1"/>
    <property type="molecule type" value="Genomic_DNA"/>
</dbReference>
<gene>
    <name evidence="2" type="ORF">HF838_15025</name>
</gene>
<dbReference type="AlphaFoldDB" id="A0A848CX99"/>
<dbReference type="Proteomes" id="UP000561326">
    <property type="component" value="Unassembled WGS sequence"/>
</dbReference>
<comment type="caution">
    <text evidence="2">The sequence shown here is derived from an EMBL/GenBank/DDBJ whole genome shotgun (WGS) entry which is preliminary data.</text>
</comment>
<reference evidence="2 3" key="1">
    <citation type="submission" date="2020-04" db="EMBL/GenBank/DDBJ databases">
        <authorList>
            <person name="Hitch T.C.A."/>
            <person name="Wylensek D."/>
            <person name="Clavel T."/>
        </authorList>
    </citation>
    <scope>NUCLEOTIDE SEQUENCE [LARGE SCALE GENOMIC DNA]</scope>
    <source>
        <strain evidence="2 3">WB01_D5_05</strain>
    </source>
</reference>
<evidence type="ECO:0000256" key="1">
    <source>
        <dbReference type="SAM" id="MobiDB-lite"/>
    </source>
</evidence>
<name>A0A848CX99_ANEAE</name>
<dbReference type="RefSeq" id="WP_168975670.1">
    <property type="nucleotide sequence ID" value="NZ_CAMJCG010000074.1"/>
</dbReference>
<protein>
    <submittedName>
        <fullName evidence="2">Uncharacterized protein</fullName>
    </submittedName>
</protein>
<evidence type="ECO:0000313" key="2">
    <source>
        <dbReference type="EMBL" id="NME99551.1"/>
    </source>
</evidence>
<proteinExistence type="predicted"/>
<sequence length="78" mass="9084">MKIPIFLLSLVYILILTNYNSEWTEMVHAQKILNPISETILKNKPVNYYSIEEVKERLSNPSSHYKNSSKFPELKAGK</sequence>
<feature type="compositionally biased region" description="Polar residues" evidence="1">
    <location>
        <begin position="59"/>
        <end position="70"/>
    </location>
</feature>